<comment type="caution">
    <text evidence="12">The sequence shown here is derived from an EMBL/GenBank/DDBJ whole genome shotgun (WGS) entry which is preliminary data.</text>
</comment>
<comment type="catalytic activity">
    <reaction evidence="8">
        <text>ATP + H2O = ADP + phosphate + H(+)</text>
        <dbReference type="Rhea" id="RHEA:13065"/>
        <dbReference type="ChEBI" id="CHEBI:15377"/>
        <dbReference type="ChEBI" id="CHEBI:15378"/>
        <dbReference type="ChEBI" id="CHEBI:30616"/>
        <dbReference type="ChEBI" id="CHEBI:43474"/>
        <dbReference type="ChEBI" id="CHEBI:456216"/>
        <dbReference type="EC" id="5.6.2.4"/>
    </reaction>
</comment>
<dbReference type="GO" id="GO:0003677">
    <property type="term" value="F:DNA binding"/>
    <property type="evidence" value="ECO:0007669"/>
    <property type="project" value="InterPro"/>
</dbReference>
<organism evidence="12 13">
    <name type="scientific">Moheibacter lacus</name>
    <dbReference type="NCBI Taxonomy" id="2745851"/>
    <lineage>
        <taxon>Bacteria</taxon>
        <taxon>Pseudomonadati</taxon>
        <taxon>Bacteroidota</taxon>
        <taxon>Flavobacteriia</taxon>
        <taxon>Flavobacteriales</taxon>
        <taxon>Weeksellaceae</taxon>
        <taxon>Moheibacter</taxon>
    </lineage>
</organism>
<proteinExistence type="predicted"/>
<accession>A0A838ZMB3</accession>
<dbReference type="GO" id="GO:0043138">
    <property type="term" value="F:3'-5' DNA helicase activity"/>
    <property type="evidence" value="ECO:0007669"/>
    <property type="project" value="UniProtKB-EC"/>
</dbReference>
<keyword evidence="5" id="KW-0413">Isomerase</keyword>
<dbReference type="PROSITE" id="PS51217">
    <property type="entry name" value="UVRD_HELICASE_CTER"/>
    <property type="match status" value="1"/>
</dbReference>
<dbReference type="PANTHER" id="PTHR11070">
    <property type="entry name" value="UVRD / RECB / PCRA DNA HELICASE FAMILY MEMBER"/>
    <property type="match status" value="1"/>
</dbReference>
<dbReference type="GO" id="GO:0016787">
    <property type="term" value="F:hydrolase activity"/>
    <property type="evidence" value="ECO:0007669"/>
    <property type="project" value="UniProtKB-UniRule"/>
</dbReference>
<sequence>MLQPNEFKIYNASAGAGKTYTLVKEYLSILLSNINPFAYESILAITFTNKAANEMKERILQQLVKFSQPDFAENSDLKNLSKELEISPKEMHLRSKNVLVKILHNYSRFSVSTIDKFNLRLMKAFAQDLGLSSNFNVEMEQEKLFEESVHQLFAKIGEDELLTSVLIDIALDNLNDNKTWDISRDLVKTASALYNDTHLTQLAKLQKYNLEEFNEFRKTVFSQTAQKKNALKNNASEFIQLITENGVSIGDFASGASGIGGYFKKFLNEDFAYPTQTHLKNIENTDPKKFTSGKADPSLNLIIENIFPRIQQLFYDAVKIQKDLPLWEGIQKTIVSMSIINEVEKSIDLLKEDQNVLLISEFNKRISSGLQKQPSGFIYERIGNRFHHYFIDEFQDTSTLQWQNLLPLIENARAGSDTVMLVGDAKQSIYRWRGGNPEQMMNLVENHQKLDIKVENLPKNWRSHENIIAFNNSFYQNIANDLKIEAYQKLYFEGNNQEKNDKKGGYVQLNFISKKDKTIEDYNYHDAVLVQLLENIQSVKSQGFQLNEITILHSTKKLGKLIAEFLTKNEIPLISSESLLLKNADEIEVLELFFKTISNEEDKISKTLFLLKFNQLKNQIFPEITQSIQSVLDENQTALKVLLDQFGFDISFAFEPSVSMYDFVEKSIQYLELNGKADAYLQYFLDYVLEYSMSNEYNFQRFLEHWESKKDDLSISPPDGIDAVQLMTIHKSKGLEFPVVMLPFADWGDRKNYPNFWIPIDDPELPFDEFLVKSYGKLDQVNDEISAKITEEHQEFLLDNLNMLYVATTRAVEQLYILTERKESKDEDKLKTGVSQYFNSQFPTGEEIAVIGEKVRNSEPENEKTIAENLDFTSENWENRIEISRESSKRWKKKKEIVYGELIHEMMKEIHSEKDLDKVLKKALISGEIKESERDELKNKMISIVQHPELKAHFDENLKSLNERDFLDENGEIFRPDRLVLDGNSCMIIDYKTGGESVKHIAQINYYAENLAKSGYQIEQKFLVYIGDEIEVKEVN</sequence>
<dbReference type="InterPro" id="IPR027417">
    <property type="entry name" value="P-loop_NTPase"/>
</dbReference>
<dbReference type="GO" id="GO:0000725">
    <property type="term" value="P:recombinational repair"/>
    <property type="evidence" value="ECO:0007669"/>
    <property type="project" value="TreeGrafter"/>
</dbReference>
<dbReference type="SUPFAM" id="SSF52540">
    <property type="entry name" value="P-loop containing nucleoside triphosphate hydrolases"/>
    <property type="match status" value="1"/>
</dbReference>
<keyword evidence="3 9" id="KW-0347">Helicase</keyword>
<feature type="binding site" evidence="9">
    <location>
        <begin position="12"/>
        <end position="19"/>
    </location>
    <ligand>
        <name>ATP</name>
        <dbReference type="ChEBI" id="CHEBI:30616"/>
    </ligand>
</feature>
<dbReference type="Pfam" id="PF13361">
    <property type="entry name" value="UvrD_C"/>
    <property type="match status" value="2"/>
</dbReference>
<evidence type="ECO:0000256" key="7">
    <source>
        <dbReference type="ARBA" id="ARBA00034808"/>
    </source>
</evidence>
<gene>
    <name evidence="12" type="ORF">HU137_07765</name>
</gene>
<dbReference type="GO" id="GO:0005829">
    <property type="term" value="C:cytosol"/>
    <property type="evidence" value="ECO:0007669"/>
    <property type="project" value="TreeGrafter"/>
</dbReference>
<evidence type="ECO:0000256" key="6">
    <source>
        <dbReference type="ARBA" id="ARBA00034617"/>
    </source>
</evidence>
<evidence type="ECO:0000259" key="10">
    <source>
        <dbReference type="PROSITE" id="PS51198"/>
    </source>
</evidence>
<keyword evidence="4 9" id="KW-0067">ATP-binding</keyword>
<name>A0A838ZMB3_9FLAO</name>
<dbReference type="InterPro" id="IPR000212">
    <property type="entry name" value="DNA_helicase_UvrD/REP"/>
</dbReference>
<dbReference type="EC" id="5.6.2.4" evidence="7"/>
<feature type="domain" description="UvrD-like helicase C-terminal" evidence="11">
    <location>
        <begin position="465"/>
        <end position="734"/>
    </location>
</feature>
<evidence type="ECO:0000256" key="9">
    <source>
        <dbReference type="PROSITE-ProRule" id="PRU00560"/>
    </source>
</evidence>
<protein>
    <recommendedName>
        <fullName evidence="7">DNA 3'-5' helicase</fullName>
        <ecNumber evidence="7">5.6.2.4</ecNumber>
    </recommendedName>
</protein>
<reference evidence="12 13" key="1">
    <citation type="submission" date="2020-07" db="EMBL/GenBank/DDBJ databases">
        <title>Moheibacter lacus sp. nov., a member of the family Flavobacteriaceae isolated from freshwater lake sediment.</title>
        <authorList>
            <person name="Liu Y."/>
        </authorList>
    </citation>
    <scope>NUCLEOTIDE SEQUENCE [LARGE SCALE GENOMIC DNA]</scope>
    <source>
        <strain evidence="12 13">BDHS18</strain>
    </source>
</reference>
<dbReference type="PROSITE" id="PS51198">
    <property type="entry name" value="UVRD_HELICASE_ATP_BIND"/>
    <property type="match status" value="1"/>
</dbReference>
<evidence type="ECO:0000259" key="11">
    <source>
        <dbReference type="PROSITE" id="PS51217"/>
    </source>
</evidence>
<dbReference type="GO" id="GO:0005524">
    <property type="term" value="F:ATP binding"/>
    <property type="evidence" value="ECO:0007669"/>
    <property type="project" value="UniProtKB-UniRule"/>
</dbReference>
<evidence type="ECO:0000256" key="8">
    <source>
        <dbReference type="ARBA" id="ARBA00048988"/>
    </source>
</evidence>
<dbReference type="PANTHER" id="PTHR11070:SF67">
    <property type="entry name" value="DNA 3'-5' HELICASE"/>
    <property type="match status" value="1"/>
</dbReference>
<evidence type="ECO:0000256" key="2">
    <source>
        <dbReference type="ARBA" id="ARBA00022801"/>
    </source>
</evidence>
<dbReference type="InterPro" id="IPR014017">
    <property type="entry name" value="DNA_helicase_UvrD-like_C"/>
</dbReference>
<keyword evidence="1 9" id="KW-0547">Nucleotide-binding</keyword>
<evidence type="ECO:0000256" key="1">
    <source>
        <dbReference type="ARBA" id="ARBA00022741"/>
    </source>
</evidence>
<evidence type="ECO:0000313" key="12">
    <source>
        <dbReference type="EMBL" id="MBA5629664.1"/>
    </source>
</evidence>
<evidence type="ECO:0000256" key="5">
    <source>
        <dbReference type="ARBA" id="ARBA00023235"/>
    </source>
</evidence>
<dbReference type="InterPro" id="IPR014016">
    <property type="entry name" value="UvrD-like_ATP-bd"/>
</dbReference>
<comment type="catalytic activity">
    <reaction evidence="6">
        <text>Couples ATP hydrolysis with the unwinding of duplex DNA by translocating in the 3'-5' direction.</text>
        <dbReference type="EC" id="5.6.2.4"/>
    </reaction>
</comment>
<dbReference type="Pfam" id="PF00580">
    <property type="entry name" value="UvrD-helicase"/>
    <property type="match status" value="1"/>
</dbReference>
<evidence type="ECO:0000256" key="4">
    <source>
        <dbReference type="ARBA" id="ARBA00022840"/>
    </source>
</evidence>
<dbReference type="Proteomes" id="UP000552241">
    <property type="component" value="Unassembled WGS sequence"/>
</dbReference>
<evidence type="ECO:0000313" key="13">
    <source>
        <dbReference type="Proteomes" id="UP000552241"/>
    </source>
</evidence>
<dbReference type="Gene3D" id="3.40.50.300">
    <property type="entry name" value="P-loop containing nucleotide triphosphate hydrolases"/>
    <property type="match status" value="4"/>
</dbReference>
<dbReference type="EMBL" id="JACDZE010000001">
    <property type="protein sequence ID" value="MBA5629664.1"/>
    <property type="molecule type" value="Genomic_DNA"/>
</dbReference>
<dbReference type="AlphaFoldDB" id="A0A838ZMB3"/>
<keyword evidence="13" id="KW-1185">Reference proteome</keyword>
<evidence type="ECO:0000256" key="3">
    <source>
        <dbReference type="ARBA" id="ARBA00022806"/>
    </source>
</evidence>
<feature type="domain" description="UvrD-like helicase ATP-binding" evidence="10">
    <location>
        <begin position="1"/>
        <end position="464"/>
    </location>
</feature>
<keyword evidence="2 9" id="KW-0378">Hydrolase</keyword>
<dbReference type="RefSeq" id="WP_182043209.1">
    <property type="nucleotide sequence ID" value="NZ_JACDZE010000001.1"/>
</dbReference>